<evidence type="ECO:0000313" key="3">
    <source>
        <dbReference type="Proteomes" id="UP000284842"/>
    </source>
</evidence>
<protein>
    <submittedName>
        <fullName evidence="2">Uncharacterized protein</fullName>
    </submittedName>
</protein>
<name>A0A409WJA0_9AGAR</name>
<evidence type="ECO:0000256" key="1">
    <source>
        <dbReference type="SAM" id="MobiDB-lite"/>
    </source>
</evidence>
<feature type="region of interest" description="Disordered" evidence="1">
    <location>
        <begin position="95"/>
        <end position="177"/>
    </location>
</feature>
<sequence length="177" mass="18857">MPKEPTKRRCNANPATPNQNRGHPYLKTPQAPVKAPMAENYIIKPGEMPIPSLKVHKRRTTPQADVSTGFGLPCTLSPLPSPSSVPLARQGAFYLTPSPSRSPAPLTRQGAFYDTSSPSPGRSPVPLGRQGAFYCTPPPSNPASVSRSPAPLTRQGAFYDTSSPSRSPVPLGRQGAF</sequence>
<dbReference type="AlphaFoldDB" id="A0A409WJA0"/>
<organism evidence="2 3">
    <name type="scientific">Panaeolus cyanescens</name>
    <dbReference type="NCBI Taxonomy" id="181874"/>
    <lineage>
        <taxon>Eukaryota</taxon>
        <taxon>Fungi</taxon>
        <taxon>Dikarya</taxon>
        <taxon>Basidiomycota</taxon>
        <taxon>Agaricomycotina</taxon>
        <taxon>Agaricomycetes</taxon>
        <taxon>Agaricomycetidae</taxon>
        <taxon>Agaricales</taxon>
        <taxon>Agaricineae</taxon>
        <taxon>Galeropsidaceae</taxon>
        <taxon>Panaeolus</taxon>
    </lineage>
</organism>
<keyword evidence="3" id="KW-1185">Reference proteome</keyword>
<dbReference type="EMBL" id="NHTK01005456">
    <property type="protein sequence ID" value="PPQ78603.1"/>
    <property type="molecule type" value="Genomic_DNA"/>
</dbReference>
<feature type="region of interest" description="Disordered" evidence="1">
    <location>
        <begin position="1"/>
        <end position="32"/>
    </location>
</feature>
<accession>A0A409WJA0</accession>
<dbReference type="InParanoid" id="A0A409WJA0"/>
<proteinExistence type="predicted"/>
<gene>
    <name evidence="2" type="ORF">CVT24_002055</name>
</gene>
<reference evidence="2 3" key="1">
    <citation type="journal article" date="2018" name="Evol. Lett.">
        <title>Horizontal gene cluster transfer increased hallucinogenic mushroom diversity.</title>
        <authorList>
            <person name="Reynolds H.T."/>
            <person name="Vijayakumar V."/>
            <person name="Gluck-Thaler E."/>
            <person name="Korotkin H.B."/>
            <person name="Matheny P.B."/>
            <person name="Slot J.C."/>
        </authorList>
    </citation>
    <scope>NUCLEOTIDE SEQUENCE [LARGE SCALE GENOMIC DNA]</scope>
    <source>
        <strain evidence="2 3">2629</strain>
    </source>
</reference>
<evidence type="ECO:0000313" key="2">
    <source>
        <dbReference type="EMBL" id="PPQ78603.1"/>
    </source>
</evidence>
<dbReference type="Proteomes" id="UP000284842">
    <property type="component" value="Unassembled WGS sequence"/>
</dbReference>
<feature type="non-terminal residue" evidence="2">
    <location>
        <position position="177"/>
    </location>
</feature>
<comment type="caution">
    <text evidence="2">The sequence shown here is derived from an EMBL/GenBank/DDBJ whole genome shotgun (WGS) entry which is preliminary data.</text>
</comment>